<dbReference type="MGI" id="MGI:108445">
    <property type="gene designation" value="Ciita"/>
</dbReference>
<feature type="region of interest" description="Disordered" evidence="1">
    <location>
        <begin position="22"/>
        <end position="46"/>
    </location>
</feature>
<organism evidence="2">
    <name type="scientific">Mus musculus</name>
    <name type="common">Mouse</name>
    <dbReference type="NCBI Taxonomy" id="10090"/>
    <lineage>
        <taxon>Eukaryota</taxon>
        <taxon>Metazoa</taxon>
        <taxon>Chordata</taxon>
        <taxon>Craniata</taxon>
        <taxon>Vertebrata</taxon>
        <taxon>Euteleostomi</taxon>
        <taxon>Mammalia</taxon>
        <taxon>Eutheria</taxon>
        <taxon>Euarchontoglires</taxon>
        <taxon>Glires</taxon>
        <taxon>Rodentia</taxon>
        <taxon>Myomorpha</taxon>
        <taxon>Muroidea</taxon>
        <taxon>Muridae</taxon>
        <taxon>Murinae</taxon>
        <taxon>Mus</taxon>
        <taxon>Mus</taxon>
    </lineage>
</organism>
<reference evidence="2" key="6">
    <citation type="submission" date="2004-04" db="EMBL/GenBank/DDBJ databases">
        <authorList>
            <person name="Arakawa T."/>
            <person name="Carninci P."/>
            <person name="Fukuda S."/>
            <person name="Hashizume W."/>
            <person name="Hayashida K."/>
            <person name="Hori F."/>
            <person name="Iida J."/>
            <person name="Imamura K."/>
            <person name="Imotani K."/>
            <person name="Itoh M."/>
            <person name="Kanagawa S."/>
            <person name="Kawai J."/>
            <person name="Kojima M."/>
            <person name="Konno H."/>
            <person name="Murata M."/>
            <person name="Nakamura M."/>
            <person name="Ninomiya N."/>
            <person name="Nishiyori H."/>
            <person name="Nomura K."/>
            <person name="Ohno M."/>
            <person name="Sakazume N."/>
            <person name="Sano H."/>
            <person name="Sasaki D."/>
            <person name="Shibata K."/>
            <person name="Shiraki T."/>
            <person name="Tagami M."/>
            <person name="Tagami Y."/>
            <person name="Waki K."/>
            <person name="Watahiki A."/>
            <person name="Muramatsu M."/>
            <person name="Hayashizaki Y."/>
        </authorList>
    </citation>
    <scope>NUCLEOTIDE SEQUENCE</scope>
    <source>
        <strain evidence="2">C57BL/6J</strain>
        <tissue evidence="2">Thymus</tissue>
    </source>
</reference>
<reference evidence="2" key="2">
    <citation type="journal article" date="2000" name="Genome Res.">
        <title>Normalization and subtraction of cap-trapper-selected cDNAs to prepare full-length cDNA libraries for rapid discovery of new genes.</title>
        <authorList>
            <person name="Carninci P."/>
            <person name="Shibata Y."/>
            <person name="Hayatsu N."/>
            <person name="Sugahara Y."/>
            <person name="Shibata K."/>
            <person name="Itoh M."/>
            <person name="Konno H."/>
            <person name="Okazaki Y."/>
            <person name="Muramatsu M."/>
            <person name="Hayashizaki Y."/>
        </authorList>
    </citation>
    <scope>NUCLEOTIDE SEQUENCE</scope>
    <source>
        <strain evidence="2">C57BL/6J</strain>
        <tissue evidence="2">Thymus</tissue>
    </source>
</reference>
<accession>Q3TR57</accession>
<dbReference type="AGR" id="MGI:108445"/>
<feature type="compositionally biased region" description="Acidic residues" evidence="1">
    <location>
        <begin position="36"/>
        <end position="46"/>
    </location>
</feature>
<reference evidence="2" key="7">
    <citation type="journal article" date="2005" name="Science">
        <title>The Transcriptional Landscape of the Mammalian Genome.</title>
        <authorList>
            <consortium name="The FANTOM Consortium"/>
            <consortium name="Riken Genome Exploration Research Group and Genome Science Group (Genome Network Project Core Group)"/>
        </authorList>
    </citation>
    <scope>NUCLEOTIDE SEQUENCE</scope>
    <source>
        <strain evidence="2">C57BL/6J</strain>
        <tissue evidence="2">Thymus</tissue>
    </source>
</reference>
<proteinExistence type="evidence at transcript level"/>
<evidence type="ECO:0000313" key="2">
    <source>
        <dbReference type="EMBL" id="BAE37173.1"/>
    </source>
</evidence>
<dbReference type="AlphaFoldDB" id="Q3TR57"/>
<reference evidence="2" key="3">
    <citation type="journal article" date="2000" name="Genome Res.">
        <title>RIKEN integrated sequence analysis (RISA) system--384-format sequencing pipeline with 384 multicapillary sequencer.</title>
        <authorList>
            <person name="Shibata K."/>
            <person name="Itoh M."/>
            <person name="Aizawa K."/>
            <person name="Nagaoka S."/>
            <person name="Sasaki N."/>
            <person name="Carninci P."/>
            <person name="Konno H."/>
            <person name="Akiyama J."/>
            <person name="Nishi K."/>
            <person name="Kitsunai T."/>
            <person name="Tashiro H."/>
            <person name="Itoh M."/>
            <person name="Sumi N."/>
            <person name="Ishii Y."/>
            <person name="Nakamura S."/>
            <person name="Hazama M."/>
            <person name="Nishine T."/>
            <person name="Harada A."/>
            <person name="Yamamoto R."/>
            <person name="Matsumoto H."/>
            <person name="Sakaguchi S."/>
            <person name="Ikegami T."/>
            <person name="Kashiwagi K."/>
            <person name="Fujiwake S."/>
            <person name="Inoue K."/>
            <person name="Togawa Y."/>
            <person name="Izawa M."/>
            <person name="Ohara E."/>
            <person name="Watahiki M."/>
            <person name="Yoneda Y."/>
            <person name="Ishikawa T."/>
            <person name="Ozawa K."/>
            <person name="Tanaka T."/>
            <person name="Matsuura S."/>
            <person name="Kawai J."/>
            <person name="Okazaki Y."/>
            <person name="Muramatsu M."/>
            <person name="Inoue Y."/>
            <person name="Kira A."/>
            <person name="Hayashizaki Y."/>
        </authorList>
    </citation>
    <scope>NUCLEOTIDE SEQUENCE</scope>
    <source>
        <strain evidence="2">C57BL/6J</strain>
        <tissue evidence="2">Thymus</tissue>
    </source>
</reference>
<reference evidence="2" key="4">
    <citation type="journal article" date="2001" name="Nature">
        <title>Functional annotation of a full-length mouse cDNA collection.</title>
        <authorList>
            <consortium name="The RIKEN Genome Exploration Research Group Phase II Team and the FANTOM Consortium"/>
        </authorList>
    </citation>
    <scope>NUCLEOTIDE SEQUENCE</scope>
    <source>
        <strain evidence="2">C57BL/6J</strain>
        <tissue evidence="2">Thymus</tissue>
    </source>
</reference>
<reference evidence="2" key="1">
    <citation type="journal article" date="1999" name="Methods Enzymol.">
        <title>High-efficiency full-length cDNA cloning.</title>
        <authorList>
            <person name="Carninci P."/>
            <person name="Hayashizaki Y."/>
        </authorList>
    </citation>
    <scope>NUCLEOTIDE SEQUENCE</scope>
    <source>
        <strain evidence="2">C57BL/6J</strain>
        <tissue evidence="2">Thymus</tissue>
    </source>
</reference>
<reference evidence="2" key="5">
    <citation type="journal article" date="2002" name="Nature">
        <title>Analysis of the mouse transcriptome based on functional annotation of 60,770 full-length cDNAs.</title>
        <authorList>
            <consortium name="The FANTOM Consortium and the RIKEN Genome Exploration Research Group Phase I and II Team"/>
        </authorList>
    </citation>
    <scope>NUCLEOTIDE SEQUENCE</scope>
    <source>
        <strain evidence="2">C57BL/6J</strain>
        <tissue evidence="2">Thymus</tissue>
    </source>
</reference>
<protein>
    <submittedName>
        <fullName evidence="2">Uncharacterized protein</fullName>
    </submittedName>
</protein>
<dbReference type="EMBL" id="AK163054">
    <property type="protein sequence ID" value="BAE37173.1"/>
    <property type="molecule type" value="mRNA"/>
</dbReference>
<name>Q3TR57_MOUSE</name>
<reference evidence="2" key="8">
    <citation type="journal article" date="2005" name="Science">
        <title>Antisense Transcription in the Mammalian Transcriptome.</title>
        <authorList>
            <consortium name="RIKEN Genome Exploration Research Group and Genome Science Group (Genome Network Project Core Group) and the FANTOM Consortium"/>
        </authorList>
    </citation>
    <scope>NUCLEOTIDE SEQUENCE</scope>
    <source>
        <strain evidence="2">C57BL/6J</strain>
        <tissue evidence="2">Thymus</tissue>
    </source>
</reference>
<sequence>MQAALRSTGHSHSRAWCSQRASPSDYKTCFPGGSNVDEEEPPEMTEQELPVAHALEIFWEAVDDGSQGPRGPQTHSRSLVPPRPCYPVPGPSPKVSGLECQAPLLSSACSLGRAWEPGLNHLSPVTLVHFKERH</sequence>
<feature type="region of interest" description="Disordered" evidence="1">
    <location>
        <begin position="60"/>
        <end position="84"/>
    </location>
</feature>
<gene>
    <name evidence="3" type="primary">Ciita</name>
    <name evidence="3" type="synonym">EG669998</name>
    <name evidence="3" type="synonym">Gm9475</name>
</gene>
<evidence type="ECO:0000313" key="3">
    <source>
        <dbReference type="MGI" id="MGI:108445"/>
    </source>
</evidence>
<evidence type="ECO:0000256" key="1">
    <source>
        <dbReference type="SAM" id="MobiDB-lite"/>
    </source>
</evidence>